<proteinExistence type="inferred from homology"/>
<comment type="similarity">
    <text evidence="1">Belongs to the short-chain dehydrogenases/reductases (SDR) family.</text>
</comment>
<name>A0ABZ1CPS5_9TREE</name>
<dbReference type="Gene3D" id="3.40.50.720">
    <property type="entry name" value="NAD(P)-binding Rossmann-like Domain"/>
    <property type="match status" value="1"/>
</dbReference>
<dbReference type="Proteomes" id="UP001329825">
    <property type="component" value="Chromosome 1"/>
</dbReference>
<sequence>MSTQRTILITGGNRGIGLSLARSFHAQGFKVIVGVREISKAPQLDGVIAVKIDSASETDARDAVEELKSKYDIETLDVVIANAGMGSHYAPMKDIDLAEFRDHYRVNTQGPLVLFQAVYPLLKEGSKFIIISSALGSIGLDHDPNVGVYGSSKAAVGYLGRQIHFEEPHLISFFIDPGWLDTAMGQYVADQFGVAKPPMKVEDIIPQLVKLINNATRENTSGYFWK</sequence>
<dbReference type="PANTHER" id="PTHR43544:SF7">
    <property type="entry name" value="NADB-LER2"/>
    <property type="match status" value="1"/>
</dbReference>
<dbReference type="InterPro" id="IPR002347">
    <property type="entry name" value="SDR_fam"/>
</dbReference>
<dbReference type="SUPFAM" id="SSF51735">
    <property type="entry name" value="NAD(P)-binding Rossmann-fold domains"/>
    <property type="match status" value="1"/>
</dbReference>
<dbReference type="InterPro" id="IPR051468">
    <property type="entry name" value="Fungal_SecMetab_SDRs"/>
</dbReference>
<dbReference type="PRINTS" id="PR00081">
    <property type="entry name" value="GDHRDH"/>
</dbReference>
<dbReference type="RefSeq" id="XP_062788418.1">
    <property type="nucleotide sequence ID" value="XM_062932367.1"/>
</dbReference>
<dbReference type="GeneID" id="87952732"/>
<reference evidence="4 5" key="1">
    <citation type="submission" date="2024-01" db="EMBL/GenBank/DDBJ databases">
        <title>Comparative genomics of Cryptococcus and Kwoniella reveals pathogenesis evolution and contrasting modes of karyotype evolution via chromosome fusion or intercentromeric recombination.</title>
        <authorList>
            <person name="Coelho M.A."/>
            <person name="David-Palma M."/>
            <person name="Shea T."/>
            <person name="Bowers K."/>
            <person name="McGinley-Smith S."/>
            <person name="Mohammad A.W."/>
            <person name="Gnirke A."/>
            <person name="Yurkov A.M."/>
            <person name="Nowrousian M."/>
            <person name="Sun S."/>
            <person name="Cuomo C.A."/>
            <person name="Heitman J."/>
        </authorList>
    </citation>
    <scope>NUCLEOTIDE SEQUENCE [LARGE SCALE GENOMIC DNA]</scope>
    <source>
        <strain evidence="4">CBS 11374</strain>
    </source>
</reference>
<dbReference type="PANTHER" id="PTHR43544">
    <property type="entry name" value="SHORT-CHAIN DEHYDROGENASE/REDUCTASE"/>
    <property type="match status" value="1"/>
</dbReference>
<dbReference type="Pfam" id="PF00106">
    <property type="entry name" value="adh_short"/>
    <property type="match status" value="1"/>
</dbReference>
<accession>A0ABZ1CPS5</accession>
<evidence type="ECO:0000313" key="4">
    <source>
        <dbReference type="EMBL" id="WRT63678.1"/>
    </source>
</evidence>
<evidence type="ECO:0000256" key="2">
    <source>
        <dbReference type="ARBA" id="ARBA00022857"/>
    </source>
</evidence>
<evidence type="ECO:0000256" key="3">
    <source>
        <dbReference type="ARBA" id="ARBA00023002"/>
    </source>
</evidence>
<gene>
    <name evidence="4" type="ORF">IL334_000601</name>
</gene>
<keyword evidence="2" id="KW-0521">NADP</keyword>
<evidence type="ECO:0000256" key="1">
    <source>
        <dbReference type="ARBA" id="ARBA00006484"/>
    </source>
</evidence>
<protein>
    <recommendedName>
        <fullName evidence="6">NAD(P)-binding protein</fullName>
    </recommendedName>
</protein>
<organism evidence="4 5">
    <name type="scientific">Kwoniella shivajii</name>
    <dbReference type="NCBI Taxonomy" id="564305"/>
    <lineage>
        <taxon>Eukaryota</taxon>
        <taxon>Fungi</taxon>
        <taxon>Dikarya</taxon>
        <taxon>Basidiomycota</taxon>
        <taxon>Agaricomycotina</taxon>
        <taxon>Tremellomycetes</taxon>
        <taxon>Tremellales</taxon>
        <taxon>Cryptococcaceae</taxon>
        <taxon>Kwoniella</taxon>
    </lineage>
</organism>
<keyword evidence="3" id="KW-0560">Oxidoreductase</keyword>
<dbReference type="InterPro" id="IPR036291">
    <property type="entry name" value="NAD(P)-bd_dom_sf"/>
</dbReference>
<dbReference type="EMBL" id="CP141881">
    <property type="protein sequence ID" value="WRT63678.1"/>
    <property type="molecule type" value="Genomic_DNA"/>
</dbReference>
<evidence type="ECO:0008006" key="6">
    <source>
        <dbReference type="Google" id="ProtNLM"/>
    </source>
</evidence>
<evidence type="ECO:0000313" key="5">
    <source>
        <dbReference type="Proteomes" id="UP001329825"/>
    </source>
</evidence>
<keyword evidence="5" id="KW-1185">Reference proteome</keyword>